<evidence type="ECO:0000313" key="3">
    <source>
        <dbReference type="Proteomes" id="UP000324832"/>
    </source>
</evidence>
<organism evidence="2 3">
    <name type="scientific">Leptidea sinapis</name>
    <dbReference type="NCBI Taxonomy" id="189913"/>
    <lineage>
        <taxon>Eukaryota</taxon>
        <taxon>Metazoa</taxon>
        <taxon>Ecdysozoa</taxon>
        <taxon>Arthropoda</taxon>
        <taxon>Hexapoda</taxon>
        <taxon>Insecta</taxon>
        <taxon>Pterygota</taxon>
        <taxon>Neoptera</taxon>
        <taxon>Endopterygota</taxon>
        <taxon>Lepidoptera</taxon>
        <taxon>Glossata</taxon>
        <taxon>Ditrysia</taxon>
        <taxon>Papilionoidea</taxon>
        <taxon>Pieridae</taxon>
        <taxon>Dismorphiinae</taxon>
        <taxon>Leptidea</taxon>
    </lineage>
</organism>
<feature type="compositionally biased region" description="Polar residues" evidence="1">
    <location>
        <begin position="12"/>
        <end position="25"/>
    </location>
</feature>
<gene>
    <name evidence="2" type="ORF">LSINAPIS_LOCUS10269</name>
</gene>
<protein>
    <recommendedName>
        <fullName evidence="4">Gag-like protein</fullName>
    </recommendedName>
</protein>
<evidence type="ECO:0008006" key="4">
    <source>
        <dbReference type="Google" id="ProtNLM"/>
    </source>
</evidence>
<reference evidence="2 3" key="1">
    <citation type="submission" date="2017-07" db="EMBL/GenBank/DDBJ databases">
        <authorList>
            <person name="Talla V."/>
            <person name="Backstrom N."/>
        </authorList>
    </citation>
    <scope>NUCLEOTIDE SEQUENCE [LARGE SCALE GENOMIC DNA]</scope>
</reference>
<dbReference type="AlphaFoldDB" id="A0A5E4QNX7"/>
<keyword evidence="3" id="KW-1185">Reference proteome</keyword>
<dbReference type="EMBL" id="FZQP02004111">
    <property type="protein sequence ID" value="VVC99379.1"/>
    <property type="molecule type" value="Genomic_DNA"/>
</dbReference>
<sequence length="424" mass="45699">MVLAENDFFYKRSSNSGHDSATETEASVERMAKQAKKKAAGHSARLAQAKKALLAGKESETEIEMEKKLRGQAFRKPAAVEVDAEPGISDEILGKDLERMVGFEILQRANKRSQKILEIALKSSNLKCGYVRDLKIAAKDMAEMVEVLTVRTAEEESRQLRDQALRLCAESSVNTTLTAPANPAPQAQAGIRRIRATESTKPVERVKPTKGDGLAGLPKAKVSLGPPSTAAVVITLSKDAVAGGATYAWALTAAKQRVSLADIGVKEVRTRKTALGSRILEMGGPERSQQADRLAEEIRGALAGVATVNRPVKYVDVRISGLEDSVTLDDVVGAVAARGNVPREHVRAGRISMGSTIVKCPTTAAKAIMQDRLCIGWSTVRVILLEARPLRCFRCYGIGHGSATCTAKDRSFYAVTAERRGHLE</sequence>
<evidence type="ECO:0000256" key="1">
    <source>
        <dbReference type="SAM" id="MobiDB-lite"/>
    </source>
</evidence>
<accession>A0A5E4QNX7</accession>
<proteinExistence type="predicted"/>
<evidence type="ECO:0000313" key="2">
    <source>
        <dbReference type="EMBL" id="VVC99379.1"/>
    </source>
</evidence>
<feature type="region of interest" description="Disordered" evidence="1">
    <location>
        <begin position="1"/>
        <end position="44"/>
    </location>
</feature>
<name>A0A5E4QNX7_9NEOP</name>
<dbReference type="Proteomes" id="UP000324832">
    <property type="component" value="Unassembled WGS sequence"/>
</dbReference>